<dbReference type="HOGENOM" id="CLU_1674905_0_0_3"/>
<dbReference type="AlphaFoldDB" id="B4VHU5"/>
<accession>B4VHU5</accession>
<sequence length="157" mass="17545">MGQWFEQIFDEGWQAIEQFFGAKSNLQPQFRGELASITPRGERGLQLLPEADVMRAKLLDLGLQLGTKMIALLVALTQETDGRISLFVQVYPAMGESYLSPHLKLILQSDPGEVLQEVESRGQDVCIQLRPFKVEPGTHFSLQVILGEISITESFVV</sequence>
<gene>
    <name evidence="1" type="ORF">MC7420_7011</name>
</gene>
<dbReference type="STRING" id="118168.MC7420_7011"/>
<proteinExistence type="predicted"/>
<protein>
    <recommendedName>
        <fullName evidence="3">DUF1822 domain-containing protein</fullName>
    </recommendedName>
</protein>
<dbReference type="Proteomes" id="UP000003835">
    <property type="component" value="Unassembled WGS sequence"/>
</dbReference>
<dbReference type="EMBL" id="DS989841">
    <property type="protein sequence ID" value="EDX78358.1"/>
    <property type="molecule type" value="Genomic_DNA"/>
</dbReference>
<evidence type="ECO:0000313" key="2">
    <source>
        <dbReference type="Proteomes" id="UP000003835"/>
    </source>
</evidence>
<evidence type="ECO:0000313" key="1">
    <source>
        <dbReference type="EMBL" id="EDX78358.1"/>
    </source>
</evidence>
<evidence type="ECO:0008006" key="3">
    <source>
        <dbReference type="Google" id="ProtNLM"/>
    </source>
</evidence>
<dbReference type="Pfam" id="PF08852">
    <property type="entry name" value="DUF1822"/>
    <property type="match status" value="1"/>
</dbReference>
<dbReference type="eggNOG" id="COG1413">
    <property type="taxonomic scope" value="Bacteria"/>
</dbReference>
<organism evidence="1 2">
    <name type="scientific">Coleofasciculus chthonoplastes PCC 7420</name>
    <dbReference type="NCBI Taxonomy" id="118168"/>
    <lineage>
        <taxon>Bacteria</taxon>
        <taxon>Bacillati</taxon>
        <taxon>Cyanobacteriota</taxon>
        <taxon>Cyanophyceae</taxon>
        <taxon>Coleofasciculales</taxon>
        <taxon>Coleofasciculaceae</taxon>
        <taxon>Coleofasciculus</taxon>
    </lineage>
</organism>
<reference evidence="1 2" key="1">
    <citation type="submission" date="2008-07" db="EMBL/GenBank/DDBJ databases">
        <authorList>
            <person name="Tandeau de Marsac N."/>
            <person name="Ferriera S."/>
            <person name="Johnson J."/>
            <person name="Kravitz S."/>
            <person name="Beeson K."/>
            <person name="Sutton G."/>
            <person name="Rogers Y.-H."/>
            <person name="Friedman R."/>
            <person name="Frazier M."/>
            <person name="Venter J.C."/>
        </authorList>
    </citation>
    <scope>NUCLEOTIDE SEQUENCE [LARGE SCALE GENOMIC DNA]</scope>
    <source>
        <strain evidence="1 2">PCC 7420</strain>
    </source>
</reference>
<name>B4VHU5_9CYAN</name>
<dbReference type="InterPro" id="IPR014951">
    <property type="entry name" value="DUF1822"/>
</dbReference>
<keyword evidence="2" id="KW-1185">Reference proteome</keyword>